<dbReference type="Pfam" id="PF10776">
    <property type="entry name" value="DUF2600"/>
    <property type="match status" value="1"/>
</dbReference>
<evidence type="ECO:0008006" key="3">
    <source>
        <dbReference type="Google" id="ProtNLM"/>
    </source>
</evidence>
<accession>A0A0A2UTJ0</accession>
<dbReference type="InterPro" id="IPR019712">
    <property type="entry name" value="YtpB-like"/>
</dbReference>
<proteinExistence type="predicted"/>
<dbReference type="Proteomes" id="UP000030153">
    <property type="component" value="Unassembled WGS sequence"/>
</dbReference>
<evidence type="ECO:0000313" key="2">
    <source>
        <dbReference type="Proteomes" id="UP000030153"/>
    </source>
</evidence>
<organism evidence="1 2">
    <name type="scientific">Pontibacillus chungwhensis BH030062</name>
    <dbReference type="NCBI Taxonomy" id="1385513"/>
    <lineage>
        <taxon>Bacteria</taxon>
        <taxon>Bacillati</taxon>
        <taxon>Bacillota</taxon>
        <taxon>Bacilli</taxon>
        <taxon>Bacillales</taxon>
        <taxon>Bacillaceae</taxon>
        <taxon>Pontibacillus</taxon>
    </lineage>
</organism>
<gene>
    <name evidence="1" type="ORF">N780_10065</name>
</gene>
<evidence type="ECO:0000313" key="1">
    <source>
        <dbReference type="EMBL" id="KGP89791.1"/>
    </source>
</evidence>
<name>A0A0A2UTJ0_9BACI</name>
<dbReference type="EMBL" id="AVBG01000022">
    <property type="protein sequence ID" value="KGP89791.1"/>
    <property type="molecule type" value="Genomic_DNA"/>
</dbReference>
<protein>
    <recommendedName>
        <fullName evidence="3">Tetraprenyl-beta-curcumene synthase</fullName>
    </recommendedName>
</protein>
<comment type="caution">
    <text evidence="1">The sequence shown here is derived from an EMBL/GenBank/DDBJ whole genome shotgun (WGS) entry which is preliminary data.</text>
</comment>
<dbReference type="AlphaFoldDB" id="A0A0A2UTJ0"/>
<reference evidence="1 2" key="1">
    <citation type="submission" date="2013-08" db="EMBL/GenBank/DDBJ databases">
        <title>Genome of Pontibacillus chungwhensis.</title>
        <authorList>
            <person name="Wang Q."/>
            <person name="Wang G."/>
        </authorList>
    </citation>
    <scope>NUCLEOTIDE SEQUENCE [LARGE SCALE GENOMIC DNA]</scope>
    <source>
        <strain evidence="1 2">BH030062</strain>
    </source>
</reference>
<dbReference type="eggNOG" id="ENOG502Z812">
    <property type="taxonomic scope" value="Bacteria"/>
</dbReference>
<dbReference type="STRING" id="1385513.N780_10065"/>
<keyword evidence="2" id="KW-1185">Reference proteome</keyword>
<sequence>MPKRAIPLMATIYRNIFPKVHKELGYWKARAEQIPNQELRRQALDAIEDKTFHCEGGSIYAILAGDNRDKVIQFVVAYQTISDYLDNLCDRSTSLDPRDFRALHTSMRDALTPGNPIGDYYREREEKDDGGYLEDLVKTCQNLLGQLSTYSQVKDYVYELAALYCDLQVHKHVKTEERLPRLKSWFDSHQERWKDLSWYEFSACSGSTLGIFCLVSYAHGEHLTKEVALQVYNGYFPYMQGLHILLDYYIDQQEDLEAGDLNFCTYYDHEDHMKERFLYFIDQTKLHVNSLPHASFHHMVQKGLVGLYLADSKVQKLQGARPIVKELLSVSGTKAKFFYMNSKLYHKIKPALA</sequence>